<dbReference type="Gene3D" id="3.40.50.1820">
    <property type="entry name" value="alpha/beta hydrolase"/>
    <property type="match status" value="1"/>
</dbReference>
<gene>
    <name evidence="1" type="ORF">SC09_Contig25orf00943</name>
</gene>
<evidence type="ECO:0000313" key="1">
    <source>
        <dbReference type="EMBL" id="KIU11019.1"/>
    </source>
</evidence>
<protein>
    <submittedName>
        <fullName evidence="1">Lipase</fullName>
    </submittedName>
</protein>
<dbReference type="AlphaFoldDB" id="A0A0D1JF06"/>
<dbReference type="Proteomes" id="UP000032247">
    <property type="component" value="Unassembled WGS sequence"/>
</dbReference>
<proteinExistence type="predicted"/>
<dbReference type="EMBL" id="JXBC01000004">
    <property type="protein sequence ID" value="KIU11019.1"/>
    <property type="molecule type" value="Genomic_DNA"/>
</dbReference>
<dbReference type="InterPro" id="IPR029058">
    <property type="entry name" value="AB_hydrolase_fold"/>
</dbReference>
<name>A0A0D1JF06_BACIU</name>
<dbReference type="PATRIC" id="fig|1423.173.peg.3135"/>
<comment type="caution">
    <text evidence="1">The sequence shown here is derived from an EMBL/GenBank/DDBJ whole genome shotgun (WGS) entry which is preliminary data.</text>
</comment>
<evidence type="ECO:0000313" key="2">
    <source>
        <dbReference type="Proteomes" id="UP000032247"/>
    </source>
</evidence>
<organism evidence="1 2">
    <name type="scientific">Bacillus subtilis</name>
    <dbReference type="NCBI Taxonomy" id="1423"/>
    <lineage>
        <taxon>Bacteria</taxon>
        <taxon>Bacillati</taxon>
        <taxon>Bacillota</taxon>
        <taxon>Bacilli</taxon>
        <taxon>Bacillales</taxon>
        <taxon>Bacillaceae</taxon>
        <taxon>Bacillus</taxon>
    </lineage>
</organism>
<accession>A0A0D1JF06</accession>
<sequence length="48" mass="5166">MIVMNYLSRLDGARNVQIHGVGHIGLLMSSQVNSLIKEGLNGGDQNTN</sequence>
<reference evidence="1 2" key="1">
    <citation type="submission" date="2014-12" db="EMBL/GenBank/DDBJ databases">
        <title>Comparative genome analysis of Bacillus coagulans HM-08, Clostridium butyricum HM-68, Bacillus subtilis HM-66 and Bacillus licheniformis BL-09.</title>
        <authorList>
            <person name="Zhang H."/>
        </authorList>
    </citation>
    <scope>NUCLEOTIDE SEQUENCE [LARGE SCALE GENOMIC DNA]</scope>
    <source>
        <strain evidence="1 2">HM-66</strain>
    </source>
</reference>